<organism evidence="1 2">
    <name type="scientific">Mesorhizobium plurifarium</name>
    <dbReference type="NCBI Taxonomy" id="69974"/>
    <lineage>
        <taxon>Bacteria</taxon>
        <taxon>Pseudomonadati</taxon>
        <taxon>Pseudomonadota</taxon>
        <taxon>Alphaproteobacteria</taxon>
        <taxon>Hyphomicrobiales</taxon>
        <taxon>Phyllobacteriaceae</taxon>
        <taxon>Mesorhizobium</taxon>
    </lineage>
</organism>
<protein>
    <submittedName>
        <fullName evidence="1">Uncharacterized protein</fullName>
    </submittedName>
</protein>
<dbReference type="AlphaFoldDB" id="A0A090E8U4"/>
<gene>
    <name evidence="1" type="ORF">MPL3356_40512</name>
</gene>
<dbReference type="Proteomes" id="UP000045285">
    <property type="component" value="Unassembled WGS sequence"/>
</dbReference>
<reference evidence="2" key="1">
    <citation type="submission" date="2014-08" db="EMBL/GenBank/DDBJ databases">
        <authorList>
            <person name="Moulin L."/>
        </authorList>
    </citation>
    <scope>NUCLEOTIDE SEQUENCE [LARGE SCALE GENOMIC DNA]</scope>
</reference>
<evidence type="ECO:0000313" key="2">
    <source>
        <dbReference type="Proteomes" id="UP000045285"/>
    </source>
</evidence>
<dbReference type="EMBL" id="CCMZ01000034">
    <property type="protein sequence ID" value="CDX23701.1"/>
    <property type="molecule type" value="Genomic_DNA"/>
</dbReference>
<name>A0A090E8U4_MESPL</name>
<dbReference type="STRING" id="69974.MPLDJ20_190033"/>
<sequence>MEHIAALLFVVGCSNTMTDCRELEVPVSVFESAEACIAERPFALGDLQGRASHIVGECLAVDPALEDDYDRIAWNVRPDGTLVASLEVSDMLVALNNGRPEKDYLKQQ</sequence>
<accession>A0A090E8U4</accession>
<keyword evidence="2" id="KW-1185">Reference proteome</keyword>
<evidence type="ECO:0000313" key="1">
    <source>
        <dbReference type="EMBL" id="CDX23701.1"/>
    </source>
</evidence>
<proteinExistence type="predicted"/>